<protein>
    <submittedName>
        <fullName evidence="3">Terminase large subunit</fullName>
    </submittedName>
</protein>
<evidence type="ECO:0000259" key="2">
    <source>
        <dbReference type="Pfam" id="PF20441"/>
    </source>
</evidence>
<dbReference type="PANTHER" id="PTHR41287:SF1">
    <property type="entry name" value="PROTEIN YMFN"/>
    <property type="match status" value="1"/>
</dbReference>
<name>A0A3E3DZU1_9FIRM</name>
<sequence length="548" mass="63438">MKYLDLYKREIAEGHAVIGKWMKLNIEFIENGLNEKKFFYDEKKADKAILFIERFCHHVEGKTSLIVLEPWQKYFLACVFGIVNDKGKRQFREVVLVMGRKQGKSILAAAIQVKFAFTEKDAGMQIYNLAPKLEQANIIFSVATNMIESVKSLYKRTRKRRTDMYFPLWNAKMKPIAFNSKKSDGFNPSMVTFDEFAAWEGDKGIAMYDVMLSAEGARDEPLNLACSTANYIDDGLYDELMARSTSVLLGTSNETKLLPFIYMIDDEKKWNDLTELQKAMPNLGVSVSYDFIQEEIRKAESSHSYKLEFLTKYCNLKQNTISAWLSQSEIKRTLCDKLNPEDFRRTFGVGGIDLSQTTDLTAASIVVKRDGIDYVFCHFFMPANKVDELAQRDNIRYRNFIELGYLSLSGQNFVDYHDVMNWFLMMKKEYQIYCCVIGYDRYSSQYLVDEMEKKGFLMDDVIQGTNLTPIIDEFGGLLRDGLVKTGTNGLLQSHFASVALKKAYNDNRVRPEKVDPKKHIDGFVSVIDAFTVRQKYYEKFKYRLENRR</sequence>
<dbReference type="Pfam" id="PF20441">
    <property type="entry name" value="TerL_nuclease"/>
    <property type="match status" value="1"/>
</dbReference>
<dbReference type="Proteomes" id="UP000260721">
    <property type="component" value="Unassembled WGS sequence"/>
</dbReference>
<evidence type="ECO:0000259" key="1">
    <source>
        <dbReference type="Pfam" id="PF03354"/>
    </source>
</evidence>
<organism evidence="3 4">
    <name type="scientific">Faecalicoccus pleomorphus</name>
    <dbReference type="NCBI Taxonomy" id="1323"/>
    <lineage>
        <taxon>Bacteria</taxon>
        <taxon>Bacillati</taxon>
        <taxon>Bacillota</taxon>
        <taxon>Erysipelotrichia</taxon>
        <taxon>Erysipelotrichales</taxon>
        <taxon>Erysipelotrichaceae</taxon>
        <taxon>Faecalicoccus</taxon>
    </lineage>
</organism>
<evidence type="ECO:0000313" key="4">
    <source>
        <dbReference type="Proteomes" id="UP000260721"/>
    </source>
</evidence>
<accession>A0A3E3DZU1</accession>
<proteinExistence type="predicted"/>
<feature type="domain" description="Terminase large subunit-like endonuclease" evidence="2">
    <location>
        <begin position="260"/>
        <end position="531"/>
    </location>
</feature>
<dbReference type="InterPro" id="IPR005021">
    <property type="entry name" value="Terminase_largesu-like"/>
</dbReference>
<dbReference type="EMBL" id="QUSK01000021">
    <property type="protein sequence ID" value="RGD74810.1"/>
    <property type="molecule type" value="Genomic_DNA"/>
</dbReference>
<dbReference type="PANTHER" id="PTHR41287">
    <property type="match status" value="1"/>
</dbReference>
<dbReference type="InterPro" id="IPR046462">
    <property type="entry name" value="TerL_nuclease"/>
</dbReference>
<dbReference type="GO" id="GO:0004519">
    <property type="term" value="F:endonuclease activity"/>
    <property type="evidence" value="ECO:0007669"/>
    <property type="project" value="InterPro"/>
</dbReference>
<dbReference type="InterPro" id="IPR027417">
    <property type="entry name" value="P-loop_NTPase"/>
</dbReference>
<comment type="caution">
    <text evidence="3">The sequence shown here is derived from an EMBL/GenBank/DDBJ whole genome shotgun (WGS) entry which is preliminary data.</text>
</comment>
<dbReference type="RefSeq" id="WP_117446754.1">
    <property type="nucleotide sequence ID" value="NZ_JBPFKJ010000001.1"/>
</dbReference>
<dbReference type="Gene3D" id="3.40.50.300">
    <property type="entry name" value="P-loop containing nucleotide triphosphate hydrolases"/>
    <property type="match status" value="1"/>
</dbReference>
<dbReference type="InterPro" id="IPR046461">
    <property type="entry name" value="TerL_ATPase"/>
</dbReference>
<gene>
    <name evidence="3" type="ORF">DXC78_09235</name>
</gene>
<reference evidence="3 4" key="1">
    <citation type="submission" date="2018-08" db="EMBL/GenBank/DDBJ databases">
        <title>A genome reference for cultivated species of the human gut microbiota.</title>
        <authorList>
            <person name="Zou Y."/>
            <person name="Xue W."/>
            <person name="Luo G."/>
        </authorList>
    </citation>
    <scope>NUCLEOTIDE SEQUENCE [LARGE SCALE GENOMIC DNA]</scope>
    <source>
        <strain evidence="3 4">TF08-11</strain>
    </source>
</reference>
<feature type="domain" description="Terminase large subunit-like ATPase" evidence="1">
    <location>
        <begin position="70"/>
        <end position="241"/>
    </location>
</feature>
<dbReference type="Pfam" id="PF03354">
    <property type="entry name" value="TerL_ATPase"/>
    <property type="match status" value="1"/>
</dbReference>
<evidence type="ECO:0000313" key="3">
    <source>
        <dbReference type="EMBL" id="RGD74810.1"/>
    </source>
</evidence>
<dbReference type="AlphaFoldDB" id="A0A3E3DZU1"/>